<sequence>MCGRSVSRRDGVHSGRPPHNRRFEVQEAERDVAVEDEAEWFLTPGDPRRGVAREDPYPLYARLREQRPVLECSQKRWLVTRYADVLGVLRGNSWSRDELAAEGVALDAATLPPSRRLSAFSLLRRDPPDHTRLRRVVAPFFTARGVARWRARVDELTRDLLEAVRDKDSFDFYAEVSRRLPVMVICELLGVPADDMDEFARWAATTLSVLEPGDDPAAVQAAREAAATSCLEFFNALADERVRSTRRPDDLISHMIGVDEDRLSRDELVSTAVMLHIAGHETTANLVSNGLLTLLRHEDQFELLRSDPSLVPNAVEEMLRFDSPARNALTRIAVEPVEVGGVTIPRGDTVYAVLGSANRDGATFTDPDTFDVSRTNNPHLAFGSGIHYCLGANLARIEAQAVFTRLITDYPRLRLVAEPRWRDSFVLRALEGLEVAWE</sequence>
<keyword evidence="6 7" id="KW-0503">Monooxygenase</keyword>
<dbReference type="InterPro" id="IPR001128">
    <property type="entry name" value="Cyt_P450"/>
</dbReference>
<protein>
    <submittedName>
        <fullName evidence="9">Cytochrome P450</fullName>
    </submittedName>
</protein>
<evidence type="ECO:0000256" key="4">
    <source>
        <dbReference type="ARBA" id="ARBA00023002"/>
    </source>
</evidence>
<dbReference type="PANTHER" id="PTHR46696:SF1">
    <property type="entry name" value="CYTOCHROME P450 YJIB-RELATED"/>
    <property type="match status" value="1"/>
</dbReference>
<keyword evidence="10" id="KW-1185">Reference proteome</keyword>
<evidence type="ECO:0000256" key="5">
    <source>
        <dbReference type="ARBA" id="ARBA00023004"/>
    </source>
</evidence>
<comment type="similarity">
    <text evidence="1 7">Belongs to the cytochrome P450 family.</text>
</comment>
<dbReference type="CDD" id="cd20625">
    <property type="entry name" value="CYP164-like"/>
    <property type="match status" value="1"/>
</dbReference>
<proteinExistence type="inferred from homology"/>
<reference evidence="9" key="1">
    <citation type="submission" date="2019-12" db="EMBL/GenBank/DDBJ databases">
        <title>Actinomadura physcomitrii sp. nov., a novel actinomycete isolated from moss [Physcomitrium sphaericum (Ludw) Fuernr].</title>
        <authorList>
            <person name="Zhuang X."/>
        </authorList>
    </citation>
    <scope>NUCLEOTIDE SEQUENCE [LARGE SCALE GENOMIC DNA]</scope>
    <source>
        <strain evidence="9">LD22</strain>
    </source>
</reference>
<evidence type="ECO:0000256" key="2">
    <source>
        <dbReference type="ARBA" id="ARBA00022617"/>
    </source>
</evidence>
<evidence type="ECO:0000256" key="3">
    <source>
        <dbReference type="ARBA" id="ARBA00022723"/>
    </source>
</evidence>
<evidence type="ECO:0000256" key="7">
    <source>
        <dbReference type="RuleBase" id="RU000461"/>
    </source>
</evidence>
<dbReference type="PRINTS" id="PR00359">
    <property type="entry name" value="BP450"/>
</dbReference>
<comment type="caution">
    <text evidence="9">The sequence shown here is derived from an EMBL/GenBank/DDBJ whole genome shotgun (WGS) entry which is preliminary data.</text>
</comment>
<evidence type="ECO:0000256" key="8">
    <source>
        <dbReference type="SAM" id="MobiDB-lite"/>
    </source>
</evidence>
<dbReference type="FunFam" id="1.10.630.10:FF:000018">
    <property type="entry name" value="Cytochrome P450 monooxygenase"/>
    <property type="match status" value="1"/>
</dbReference>
<evidence type="ECO:0000256" key="1">
    <source>
        <dbReference type="ARBA" id="ARBA00010617"/>
    </source>
</evidence>
<keyword evidence="2 7" id="KW-0349">Heme</keyword>
<name>A0A6I4MF45_9ACTN</name>
<dbReference type="EMBL" id="WBMS02000031">
    <property type="protein sequence ID" value="MWA04828.1"/>
    <property type="molecule type" value="Genomic_DNA"/>
</dbReference>
<dbReference type="PRINTS" id="PR00385">
    <property type="entry name" value="P450"/>
</dbReference>
<dbReference type="PROSITE" id="PS00086">
    <property type="entry name" value="CYTOCHROME_P450"/>
    <property type="match status" value="1"/>
</dbReference>
<dbReference type="AlphaFoldDB" id="A0A6I4MF45"/>
<gene>
    <name evidence="9" type="ORF">F8568_031555</name>
</gene>
<feature type="compositionally biased region" description="Basic and acidic residues" evidence="8">
    <location>
        <begin position="21"/>
        <end position="30"/>
    </location>
</feature>
<dbReference type="GO" id="GO:0005506">
    <property type="term" value="F:iron ion binding"/>
    <property type="evidence" value="ECO:0007669"/>
    <property type="project" value="InterPro"/>
</dbReference>
<evidence type="ECO:0000313" key="9">
    <source>
        <dbReference type="EMBL" id="MWA04828.1"/>
    </source>
</evidence>
<keyword evidence="5 7" id="KW-0408">Iron</keyword>
<dbReference type="Proteomes" id="UP000462055">
    <property type="component" value="Unassembled WGS sequence"/>
</dbReference>
<dbReference type="GO" id="GO:0004497">
    <property type="term" value="F:monooxygenase activity"/>
    <property type="evidence" value="ECO:0007669"/>
    <property type="project" value="UniProtKB-KW"/>
</dbReference>
<dbReference type="InterPro" id="IPR002397">
    <property type="entry name" value="Cyt_P450_B"/>
</dbReference>
<dbReference type="SUPFAM" id="SSF48264">
    <property type="entry name" value="Cytochrome P450"/>
    <property type="match status" value="1"/>
</dbReference>
<dbReference type="GO" id="GO:0016705">
    <property type="term" value="F:oxidoreductase activity, acting on paired donors, with incorporation or reduction of molecular oxygen"/>
    <property type="evidence" value="ECO:0007669"/>
    <property type="project" value="InterPro"/>
</dbReference>
<dbReference type="Pfam" id="PF00067">
    <property type="entry name" value="p450"/>
    <property type="match status" value="1"/>
</dbReference>
<dbReference type="GO" id="GO:0020037">
    <property type="term" value="F:heme binding"/>
    <property type="evidence" value="ECO:0007669"/>
    <property type="project" value="InterPro"/>
</dbReference>
<accession>A0A6I4MF45</accession>
<dbReference type="InterPro" id="IPR036396">
    <property type="entry name" value="Cyt_P450_sf"/>
</dbReference>
<evidence type="ECO:0000313" key="10">
    <source>
        <dbReference type="Proteomes" id="UP000462055"/>
    </source>
</evidence>
<organism evidence="9 10">
    <name type="scientific">Actinomadura physcomitrii</name>
    <dbReference type="NCBI Taxonomy" id="2650748"/>
    <lineage>
        <taxon>Bacteria</taxon>
        <taxon>Bacillati</taxon>
        <taxon>Actinomycetota</taxon>
        <taxon>Actinomycetes</taxon>
        <taxon>Streptosporangiales</taxon>
        <taxon>Thermomonosporaceae</taxon>
        <taxon>Actinomadura</taxon>
    </lineage>
</organism>
<keyword evidence="3 7" id="KW-0479">Metal-binding</keyword>
<dbReference type="InterPro" id="IPR017972">
    <property type="entry name" value="Cyt_P450_CS"/>
</dbReference>
<dbReference type="Gene3D" id="1.10.630.10">
    <property type="entry name" value="Cytochrome P450"/>
    <property type="match status" value="1"/>
</dbReference>
<feature type="region of interest" description="Disordered" evidence="8">
    <location>
        <begin position="1"/>
        <end position="30"/>
    </location>
</feature>
<keyword evidence="4 7" id="KW-0560">Oxidoreductase</keyword>
<dbReference type="PANTHER" id="PTHR46696">
    <property type="entry name" value="P450, PUTATIVE (EUROFUNG)-RELATED"/>
    <property type="match status" value="1"/>
</dbReference>
<evidence type="ECO:0000256" key="6">
    <source>
        <dbReference type="ARBA" id="ARBA00023033"/>
    </source>
</evidence>